<feature type="non-terminal residue" evidence="1">
    <location>
        <position position="83"/>
    </location>
</feature>
<dbReference type="Proteomes" id="UP000054359">
    <property type="component" value="Unassembled WGS sequence"/>
</dbReference>
<organism evidence="1 2">
    <name type="scientific">Stegodyphus mimosarum</name>
    <name type="common">African social velvet spider</name>
    <dbReference type="NCBI Taxonomy" id="407821"/>
    <lineage>
        <taxon>Eukaryota</taxon>
        <taxon>Metazoa</taxon>
        <taxon>Ecdysozoa</taxon>
        <taxon>Arthropoda</taxon>
        <taxon>Chelicerata</taxon>
        <taxon>Arachnida</taxon>
        <taxon>Araneae</taxon>
        <taxon>Araneomorphae</taxon>
        <taxon>Entelegynae</taxon>
        <taxon>Eresoidea</taxon>
        <taxon>Eresidae</taxon>
        <taxon>Stegodyphus</taxon>
    </lineage>
</organism>
<reference evidence="1 2" key="1">
    <citation type="submission" date="2013-11" db="EMBL/GenBank/DDBJ databases">
        <title>Genome sequencing of Stegodyphus mimosarum.</title>
        <authorList>
            <person name="Bechsgaard J."/>
        </authorList>
    </citation>
    <scope>NUCLEOTIDE SEQUENCE [LARGE SCALE GENOMIC DNA]</scope>
</reference>
<gene>
    <name evidence="1" type="ORF">X975_07341</name>
</gene>
<sequence>MLHLPDSFGDVEVNFPLYNKLSHLSLYSGVLLLATTATISKFTGMVKSVEIEHCTNRAISVMAINEIFDVARPRLVWALTNTR</sequence>
<accession>A0A087TBL7</accession>
<evidence type="ECO:0000313" key="2">
    <source>
        <dbReference type="Proteomes" id="UP000054359"/>
    </source>
</evidence>
<name>A0A087TBL7_STEMI</name>
<protein>
    <submittedName>
        <fullName evidence="1">Uncharacterized protein</fullName>
    </submittedName>
</protein>
<dbReference type="EMBL" id="KK114460">
    <property type="protein sequence ID" value="KFM62506.1"/>
    <property type="molecule type" value="Genomic_DNA"/>
</dbReference>
<keyword evidence="2" id="KW-1185">Reference proteome</keyword>
<dbReference type="AlphaFoldDB" id="A0A087TBL7"/>
<evidence type="ECO:0000313" key="1">
    <source>
        <dbReference type="EMBL" id="KFM62506.1"/>
    </source>
</evidence>
<proteinExistence type="predicted"/>